<keyword evidence="1" id="KW-0472">Membrane</keyword>
<accession>A0A7C8KT35</accession>
<keyword evidence="4" id="KW-1185">Reference proteome</keyword>
<dbReference type="EMBL" id="WEID01000028">
    <property type="protein sequence ID" value="KAB8138099.1"/>
    <property type="molecule type" value="Genomic_DNA"/>
</dbReference>
<keyword evidence="1" id="KW-0812">Transmembrane</keyword>
<evidence type="ECO:0000256" key="1">
    <source>
        <dbReference type="SAM" id="Phobius"/>
    </source>
</evidence>
<name>A0A7C8KT35_9BACI</name>
<sequence>MKSIKTLLFLVLAAYILIITDLILFKYTSLETFVQRFHLDFQDNLFHWQSHNFIPLNTISYYLFQSELSFSIRFRNLFGNFAGFIPFGFLFPLIFIKFQSLKNIMFATFCLSLLFELVQLVFGLGTFDVDDLILNTLGGVFGYFLLFLYLLFKKSIKKSTLRKGGG</sequence>
<dbReference type="RefSeq" id="WP_153402197.1">
    <property type="nucleotide sequence ID" value="NZ_ML762426.1"/>
</dbReference>
<dbReference type="PANTHER" id="PTHR36834:SF1">
    <property type="entry name" value="INTEGRAL MEMBRANE PROTEIN"/>
    <property type="match status" value="1"/>
</dbReference>
<comment type="caution">
    <text evidence="3">The sequence shown here is derived from an EMBL/GenBank/DDBJ whole genome shotgun (WGS) entry which is preliminary data.</text>
</comment>
<dbReference type="PANTHER" id="PTHR36834">
    <property type="entry name" value="MEMBRANE PROTEIN-RELATED"/>
    <property type="match status" value="1"/>
</dbReference>
<dbReference type="AlphaFoldDB" id="A0A7C8KT35"/>
<proteinExistence type="predicted"/>
<evidence type="ECO:0000313" key="3">
    <source>
        <dbReference type="EMBL" id="KAB8138099.1"/>
    </source>
</evidence>
<feature type="transmembrane region" description="Helical" evidence="1">
    <location>
        <begin position="132"/>
        <end position="152"/>
    </location>
</feature>
<dbReference type="OrthoDB" id="4822551at2"/>
<reference evidence="3 4" key="1">
    <citation type="submission" date="2019-10" db="EMBL/GenBank/DDBJ databases">
        <title>Gracilibacillus sp. nov. isolated from rice seeds.</title>
        <authorList>
            <person name="He S."/>
        </authorList>
    </citation>
    <scope>NUCLEOTIDE SEQUENCE [LARGE SCALE GENOMIC DNA]</scope>
    <source>
        <strain evidence="3 4">TD8</strain>
    </source>
</reference>
<organism evidence="3 4">
    <name type="scientific">Gracilibacillus oryzae</name>
    <dbReference type="NCBI Taxonomy" id="1672701"/>
    <lineage>
        <taxon>Bacteria</taxon>
        <taxon>Bacillati</taxon>
        <taxon>Bacillota</taxon>
        <taxon>Bacilli</taxon>
        <taxon>Bacillales</taxon>
        <taxon>Bacillaceae</taxon>
        <taxon>Gracilibacillus</taxon>
    </lineage>
</organism>
<feature type="domain" description="VanZ-like" evidence="2">
    <location>
        <begin position="13"/>
        <end position="148"/>
    </location>
</feature>
<dbReference type="InterPro" id="IPR006976">
    <property type="entry name" value="VanZ-like"/>
</dbReference>
<evidence type="ECO:0000313" key="4">
    <source>
        <dbReference type="Proteomes" id="UP000480246"/>
    </source>
</evidence>
<protein>
    <submittedName>
        <fullName evidence="3">VanZ family protein</fullName>
    </submittedName>
</protein>
<dbReference type="Proteomes" id="UP000480246">
    <property type="component" value="Unassembled WGS sequence"/>
</dbReference>
<evidence type="ECO:0000259" key="2">
    <source>
        <dbReference type="Pfam" id="PF04892"/>
    </source>
</evidence>
<dbReference type="Pfam" id="PF04892">
    <property type="entry name" value="VanZ"/>
    <property type="match status" value="1"/>
</dbReference>
<dbReference type="InterPro" id="IPR053150">
    <property type="entry name" value="Teicoplanin_resist-assoc"/>
</dbReference>
<feature type="transmembrane region" description="Helical" evidence="1">
    <location>
        <begin position="103"/>
        <end position="126"/>
    </location>
</feature>
<keyword evidence="1" id="KW-1133">Transmembrane helix</keyword>
<feature type="transmembrane region" description="Helical" evidence="1">
    <location>
        <begin position="7"/>
        <end position="27"/>
    </location>
</feature>
<feature type="transmembrane region" description="Helical" evidence="1">
    <location>
        <begin position="77"/>
        <end position="96"/>
    </location>
</feature>
<gene>
    <name evidence="3" type="ORF">F9U64_06545</name>
</gene>